<protein>
    <submittedName>
        <fullName evidence="2">Uncharacterized protein</fullName>
    </submittedName>
</protein>
<organism evidence="2 3">
    <name type="scientific">Chryseobacterium arachidis</name>
    <dbReference type="NCBI Taxonomy" id="1416778"/>
    <lineage>
        <taxon>Bacteria</taxon>
        <taxon>Pseudomonadati</taxon>
        <taxon>Bacteroidota</taxon>
        <taxon>Flavobacteriia</taxon>
        <taxon>Flavobacteriales</taxon>
        <taxon>Weeksellaceae</taxon>
        <taxon>Chryseobacterium group</taxon>
        <taxon>Chryseobacterium</taxon>
    </lineage>
</organism>
<reference evidence="3" key="1">
    <citation type="submission" date="2016-11" db="EMBL/GenBank/DDBJ databases">
        <authorList>
            <person name="Varghese N."/>
            <person name="Submissions S."/>
        </authorList>
    </citation>
    <scope>NUCLEOTIDE SEQUENCE [LARGE SCALE GENOMIC DNA]</scope>
    <source>
        <strain evidence="3">DSM 27619</strain>
    </source>
</reference>
<sequence length="103" mass="12583">MDCETTYQDYYFNNWSLRNWVIKPQPTTEFSRQFAKKEVGQCLYEKYFISLDPRYRTELLKLFKDNHEIKISVKNFEINTEFKEKTGRNTPSNPVYFDPNYLE</sequence>
<dbReference type="STRING" id="1416778.SAMN05443633_101308"/>
<accession>A0A1M4TRX4</accession>
<proteinExistence type="predicted"/>
<evidence type="ECO:0000256" key="1">
    <source>
        <dbReference type="SAM" id="MobiDB-lite"/>
    </source>
</evidence>
<dbReference type="RefSeq" id="WP_143152243.1">
    <property type="nucleotide sequence ID" value="NZ_FQUT01000001.1"/>
</dbReference>
<gene>
    <name evidence="2" type="ORF">SAMN05443633_101308</name>
</gene>
<dbReference type="AlphaFoldDB" id="A0A1M4TRX4"/>
<dbReference type="EMBL" id="FQUT01000001">
    <property type="protein sequence ID" value="SHE47166.1"/>
    <property type="molecule type" value="Genomic_DNA"/>
</dbReference>
<keyword evidence="3" id="KW-1185">Reference proteome</keyword>
<name>A0A1M4TRX4_9FLAO</name>
<feature type="region of interest" description="Disordered" evidence="1">
    <location>
        <begin position="84"/>
        <end position="103"/>
    </location>
</feature>
<evidence type="ECO:0000313" key="3">
    <source>
        <dbReference type="Proteomes" id="UP000184518"/>
    </source>
</evidence>
<dbReference type="OrthoDB" id="1274606at2"/>
<dbReference type="Proteomes" id="UP000184518">
    <property type="component" value="Unassembled WGS sequence"/>
</dbReference>
<evidence type="ECO:0000313" key="2">
    <source>
        <dbReference type="EMBL" id="SHE47166.1"/>
    </source>
</evidence>